<protein>
    <recommendedName>
        <fullName evidence="3">Double-CXXCG motif protein</fullName>
    </recommendedName>
</protein>
<dbReference type="InterPro" id="IPR011750">
    <property type="entry name" value="Gmx_para_CXXCG"/>
</dbReference>
<evidence type="ECO:0000313" key="1">
    <source>
        <dbReference type="EMBL" id="AKQ69001.1"/>
    </source>
</evidence>
<accession>A0A0H4WZZ9</accession>
<name>A0A0H4WZZ9_9BACT</name>
<dbReference type="RefSeq" id="WP_002638416.1">
    <property type="nucleotide sequence ID" value="NZ_CP012109.1"/>
</dbReference>
<dbReference type="AlphaFoldDB" id="A0A0H4WZZ9"/>
<dbReference type="Proteomes" id="UP000009026">
    <property type="component" value="Chromosome"/>
</dbReference>
<proteinExistence type="predicted"/>
<dbReference type="KEGG" id="mym:A176_005913"/>
<dbReference type="EMBL" id="CP012109">
    <property type="protein sequence ID" value="AKQ69001.1"/>
    <property type="molecule type" value="Genomic_DNA"/>
</dbReference>
<organism evidence="1 2">
    <name type="scientific">Pseudomyxococcus hansupus</name>
    <dbReference type="NCBI Taxonomy" id="1297742"/>
    <lineage>
        <taxon>Bacteria</taxon>
        <taxon>Pseudomonadati</taxon>
        <taxon>Myxococcota</taxon>
        <taxon>Myxococcia</taxon>
        <taxon>Myxococcales</taxon>
        <taxon>Cystobacterineae</taxon>
        <taxon>Myxococcaceae</taxon>
        <taxon>Pseudomyxococcus</taxon>
    </lineage>
</organism>
<dbReference type="OrthoDB" id="5513099at2"/>
<sequence>MKFFRLEADTTSRYTGDLSRAAHRWGLPGVEPCPACGVGGGWAGIQYPCVDLSGLTQVELQPFSDPWPVAFDAFVQLRERIRPLVPQGAVLEPGARLGPLTGAASGAFGPLSLQDWTPIARADALAAMQEAGLRGLIGGPVDATFRARTPPRLCELQLELHGRLHEACFPQPRRRPCATCGSEDSQPLPEAYWLARDSLPAHLDLFRLRDFPTLVIVTERMVEVASRLMLDGATFLPLEAR</sequence>
<reference evidence="1 2" key="1">
    <citation type="journal article" date="2016" name="PLoS ONE">
        <title>Complete Genome Sequence and Comparative Genomics of a Novel Myxobacterium Myxococcus hansupus.</title>
        <authorList>
            <person name="Sharma G."/>
            <person name="Narwani T."/>
            <person name="Subramanian S."/>
        </authorList>
    </citation>
    <scope>NUCLEOTIDE SEQUENCE [LARGE SCALE GENOMIC DNA]</scope>
    <source>
        <strain evidence="2">mixupus</strain>
    </source>
</reference>
<dbReference type="Pfam" id="PF09535">
    <property type="entry name" value="Gmx_para_CXXCG"/>
    <property type="match status" value="1"/>
</dbReference>
<evidence type="ECO:0000313" key="2">
    <source>
        <dbReference type="Proteomes" id="UP000009026"/>
    </source>
</evidence>
<evidence type="ECO:0008006" key="3">
    <source>
        <dbReference type="Google" id="ProtNLM"/>
    </source>
</evidence>
<dbReference type="NCBIfam" id="TIGR02264">
    <property type="entry name" value="gmx_para_CXXCG"/>
    <property type="match status" value="1"/>
</dbReference>
<dbReference type="PATRIC" id="fig|1297742.4.peg.6008"/>
<gene>
    <name evidence="1" type="ORF">A176_005913</name>
</gene>
<keyword evidence="2" id="KW-1185">Reference proteome</keyword>